<dbReference type="Gene3D" id="3.40.50.150">
    <property type="entry name" value="Vaccinia Virus protein VP39"/>
    <property type="match status" value="1"/>
</dbReference>
<comment type="similarity">
    <text evidence="1">Belongs to the methyltransferase superfamily.</text>
</comment>
<dbReference type="InterPro" id="IPR013216">
    <property type="entry name" value="Methyltransf_11"/>
</dbReference>
<dbReference type="PANTHER" id="PTHR44942:SF4">
    <property type="entry name" value="METHYLTRANSFERASE TYPE 11 DOMAIN-CONTAINING PROTEIN"/>
    <property type="match status" value="1"/>
</dbReference>
<dbReference type="CDD" id="cd02440">
    <property type="entry name" value="AdoMet_MTases"/>
    <property type="match status" value="1"/>
</dbReference>
<proteinExistence type="inferred from homology"/>
<feature type="domain" description="Methyltransferase type 11" evidence="4">
    <location>
        <begin position="65"/>
        <end position="153"/>
    </location>
</feature>
<dbReference type="RefSeq" id="WP_345032857.1">
    <property type="nucleotide sequence ID" value="NZ_BAABGL010000036.1"/>
</dbReference>
<keyword evidence="6" id="KW-1185">Reference proteome</keyword>
<keyword evidence="2 5" id="KW-0489">Methyltransferase</keyword>
<name>A0ABP8JUC4_9MICO</name>
<dbReference type="EMBL" id="BAABGL010000036">
    <property type="protein sequence ID" value="GAA4396188.1"/>
    <property type="molecule type" value="Genomic_DNA"/>
</dbReference>
<dbReference type="SUPFAM" id="SSF53335">
    <property type="entry name" value="S-adenosyl-L-methionine-dependent methyltransferases"/>
    <property type="match status" value="1"/>
</dbReference>
<dbReference type="Pfam" id="PF08241">
    <property type="entry name" value="Methyltransf_11"/>
    <property type="match status" value="1"/>
</dbReference>
<comment type="caution">
    <text evidence="5">The sequence shown here is derived from an EMBL/GenBank/DDBJ whole genome shotgun (WGS) entry which is preliminary data.</text>
</comment>
<evidence type="ECO:0000313" key="6">
    <source>
        <dbReference type="Proteomes" id="UP001500642"/>
    </source>
</evidence>
<dbReference type="PANTHER" id="PTHR44942">
    <property type="entry name" value="METHYLTRANSF_11 DOMAIN-CONTAINING PROTEIN"/>
    <property type="match status" value="1"/>
</dbReference>
<evidence type="ECO:0000256" key="1">
    <source>
        <dbReference type="ARBA" id="ARBA00008361"/>
    </source>
</evidence>
<evidence type="ECO:0000313" key="5">
    <source>
        <dbReference type="EMBL" id="GAA4396188.1"/>
    </source>
</evidence>
<dbReference type="InterPro" id="IPR029063">
    <property type="entry name" value="SAM-dependent_MTases_sf"/>
</dbReference>
<evidence type="ECO:0000259" key="4">
    <source>
        <dbReference type="Pfam" id="PF08241"/>
    </source>
</evidence>
<evidence type="ECO:0000256" key="2">
    <source>
        <dbReference type="ARBA" id="ARBA00022603"/>
    </source>
</evidence>
<dbReference type="GO" id="GO:0008168">
    <property type="term" value="F:methyltransferase activity"/>
    <property type="evidence" value="ECO:0007669"/>
    <property type="project" value="UniProtKB-KW"/>
</dbReference>
<organism evidence="5 6">
    <name type="scientific">Brevibacterium pityocampae</name>
    <dbReference type="NCBI Taxonomy" id="506594"/>
    <lineage>
        <taxon>Bacteria</taxon>
        <taxon>Bacillati</taxon>
        <taxon>Actinomycetota</taxon>
        <taxon>Actinomycetes</taxon>
        <taxon>Micrococcales</taxon>
        <taxon>Brevibacteriaceae</taxon>
        <taxon>Brevibacterium</taxon>
    </lineage>
</organism>
<reference evidence="6" key="1">
    <citation type="journal article" date="2019" name="Int. J. Syst. Evol. Microbiol.">
        <title>The Global Catalogue of Microorganisms (GCM) 10K type strain sequencing project: providing services to taxonomists for standard genome sequencing and annotation.</title>
        <authorList>
            <consortium name="The Broad Institute Genomics Platform"/>
            <consortium name="The Broad Institute Genome Sequencing Center for Infectious Disease"/>
            <person name="Wu L."/>
            <person name="Ma J."/>
        </authorList>
    </citation>
    <scope>NUCLEOTIDE SEQUENCE [LARGE SCALE GENOMIC DNA]</scope>
    <source>
        <strain evidence="6">JCM 17808</strain>
    </source>
</reference>
<dbReference type="Proteomes" id="UP001500642">
    <property type="component" value="Unassembled WGS sequence"/>
</dbReference>
<dbReference type="InterPro" id="IPR051052">
    <property type="entry name" value="Diverse_substrate_MTase"/>
</dbReference>
<keyword evidence="3" id="KW-0808">Transferase</keyword>
<gene>
    <name evidence="5" type="ORF">GCM10023167_27270</name>
</gene>
<evidence type="ECO:0000256" key="3">
    <source>
        <dbReference type="ARBA" id="ARBA00022679"/>
    </source>
</evidence>
<accession>A0ABP8JUC4</accession>
<protein>
    <submittedName>
        <fullName evidence="5">Class I SAM-dependent methyltransferase</fullName>
    </submittedName>
</protein>
<dbReference type="GO" id="GO:0032259">
    <property type="term" value="P:methylation"/>
    <property type="evidence" value="ECO:0007669"/>
    <property type="project" value="UniProtKB-KW"/>
</dbReference>
<sequence>MSRNWFEAGAEGYSRFRPSYPPALASHLAEATRRSVAAAGTSSAGSAGAGERSAGSADTRGLCALDVGCGTGQLTVALAAHLPRVIGADPSADQLSRAAAHPRIDYVQAPAERLPAPDASVHLVTAAQAAHWFDLPAFYAEVRRIAAPGALLALITYGVIETDPDIAARVDRFYSAEIGRFWPPERHHVDAGYRTLDFPFAEVPLPPLAITGELTCAELLGYVSTWSAVRAAHEAGREALLRDFAADLRALWGDPARTRTVRWPISGRLGTV</sequence>